<dbReference type="SUPFAM" id="SSF81342">
    <property type="entry name" value="Transmembrane di-heme cytochromes"/>
    <property type="match status" value="1"/>
</dbReference>
<gene>
    <name evidence="9" type="ORF">JJ685_22850</name>
</gene>
<keyword evidence="6" id="KW-1133">Transmembrane helix</keyword>
<accession>A0A936Z2T6</accession>
<dbReference type="PANTHER" id="PTHR19271:SF16">
    <property type="entry name" value="CYTOCHROME B"/>
    <property type="match status" value="1"/>
</dbReference>
<dbReference type="GO" id="GO:0022904">
    <property type="term" value="P:respiratory electron transport chain"/>
    <property type="evidence" value="ECO:0007669"/>
    <property type="project" value="InterPro"/>
</dbReference>
<evidence type="ECO:0000313" key="10">
    <source>
        <dbReference type="Proteomes" id="UP000599109"/>
    </source>
</evidence>
<dbReference type="PROSITE" id="PS00198">
    <property type="entry name" value="4FE4S_FER_1"/>
    <property type="match status" value="2"/>
</dbReference>
<dbReference type="GO" id="GO:0016491">
    <property type="term" value="F:oxidoreductase activity"/>
    <property type="evidence" value="ECO:0007669"/>
    <property type="project" value="UniProtKB-KW"/>
</dbReference>
<evidence type="ECO:0000256" key="2">
    <source>
        <dbReference type="ARBA" id="ARBA00022723"/>
    </source>
</evidence>
<dbReference type="AlphaFoldDB" id="A0A936Z2T6"/>
<feature type="domain" description="Cytochrome b/b6 N-terminal region profile" evidence="7">
    <location>
        <begin position="1"/>
        <end position="204"/>
    </location>
</feature>
<dbReference type="InterPro" id="IPR005797">
    <property type="entry name" value="Cyt_b/b6_N"/>
</dbReference>
<dbReference type="Pfam" id="PF12838">
    <property type="entry name" value="Fer4_7"/>
    <property type="match status" value="1"/>
</dbReference>
<keyword evidence="5" id="KW-0411">Iron-sulfur</keyword>
<keyword evidence="4" id="KW-0408">Iron</keyword>
<dbReference type="RefSeq" id="WP_201676667.1">
    <property type="nucleotide sequence ID" value="NZ_JAEQNE010000007.1"/>
</dbReference>
<dbReference type="PROSITE" id="PS51379">
    <property type="entry name" value="4FE4S_FER_2"/>
    <property type="match status" value="2"/>
</dbReference>
<dbReference type="InterPro" id="IPR016174">
    <property type="entry name" value="Di-haem_cyt_TM"/>
</dbReference>
<dbReference type="Gene3D" id="3.30.70.20">
    <property type="match status" value="1"/>
</dbReference>
<dbReference type="GO" id="GO:0009055">
    <property type="term" value="F:electron transfer activity"/>
    <property type="evidence" value="ECO:0007669"/>
    <property type="project" value="InterPro"/>
</dbReference>
<keyword evidence="6" id="KW-0472">Membrane</keyword>
<evidence type="ECO:0000256" key="6">
    <source>
        <dbReference type="SAM" id="Phobius"/>
    </source>
</evidence>
<dbReference type="EMBL" id="JAEQNE010000007">
    <property type="protein sequence ID" value="MBL0393995.1"/>
    <property type="molecule type" value="Genomic_DNA"/>
</dbReference>
<dbReference type="InterPro" id="IPR027387">
    <property type="entry name" value="Cytb/b6-like_sf"/>
</dbReference>
<sequence length="483" mass="51979">MRHCLRALEHAFDGAFGAAGNPLKQLGALAFLLLWLLAVSGIVLYALLETSAEGAFRSISALSREPFSAGSALRGMHRYAADAFVLLAVLHLAREWAWGRYGGVRRHAWITGVLLLPLAYACAIGGFWLHWDRLGQFSATATAEWLDALGFLGSPLARNFLHGGVSDRLFSLFVFVHLGLPLLLVFGCWAHVQRIGSARVFPQRALATGTMLALLLLAFALPVSDQGAADLANAPARLDFDWLLLFVHPLAAATSDAFAWVLLALALAALLWLPFARPAERAPPAQVAPEHCNGCGRCVADCPYAAITLVPHPTRRRLQLAQVRAAACASCGICTGACPSSTPLRAGAITGIDLPHRPLAALRERLQRGLEAGARDIVVGCDHGARVEELAGPRRLVLSLPCTGMLPPSFVEYALRQGATRVLVSGCREGGCEYRLGPRWTEARLQGRREPQLRPTARATGWRTVWADAGEEARVRAALETTA</sequence>
<proteinExistence type="predicted"/>
<comment type="caution">
    <text evidence="9">The sequence shown here is derived from an EMBL/GenBank/DDBJ whole genome shotgun (WGS) entry which is preliminary data.</text>
</comment>
<comment type="subunit">
    <text evidence="1">The main subunits of complex b-c1 are: cytochrome b, cytochrome c1 and the Rieske protein.</text>
</comment>
<dbReference type="InterPro" id="IPR017896">
    <property type="entry name" value="4Fe4S_Fe-S-bd"/>
</dbReference>
<keyword evidence="2" id="KW-0479">Metal-binding</keyword>
<evidence type="ECO:0000256" key="3">
    <source>
        <dbReference type="ARBA" id="ARBA00023002"/>
    </source>
</evidence>
<dbReference type="PROSITE" id="PS51002">
    <property type="entry name" value="CYTB_NTER"/>
    <property type="match status" value="1"/>
</dbReference>
<dbReference type="Pfam" id="PF00033">
    <property type="entry name" value="Cytochrome_B"/>
    <property type="match status" value="1"/>
</dbReference>
<feature type="domain" description="4Fe-4S ferredoxin-type" evidence="8">
    <location>
        <begin position="283"/>
        <end position="312"/>
    </location>
</feature>
<dbReference type="InterPro" id="IPR003813">
    <property type="entry name" value="MvhD/FlpD"/>
</dbReference>
<feature type="domain" description="4Fe-4S ferredoxin-type" evidence="8">
    <location>
        <begin position="319"/>
        <end position="348"/>
    </location>
</feature>
<feature type="transmembrane region" description="Helical" evidence="6">
    <location>
        <begin position="204"/>
        <end position="223"/>
    </location>
</feature>
<dbReference type="GO" id="GO:0016020">
    <property type="term" value="C:membrane"/>
    <property type="evidence" value="ECO:0007669"/>
    <property type="project" value="InterPro"/>
</dbReference>
<evidence type="ECO:0000256" key="1">
    <source>
        <dbReference type="ARBA" id="ARBA00011649"/>
    </source>
</evidence>
<dbReference type="GO" id="GO:0046872">
    <property type="term" value="F:metal ion binding"/>
    <property type="evidence" value="ECO:0007669"/>
    <property type="project" value="UniProtKB-KW"/>
</dbReference>
<protein>
    <submittedName>
        <fullName evidence="9">Hydrogenase iron-sulfur subunit</fullName>
    </submittedName>
</protein>
<dbReference type="InterPro" id="IPR017900">
    <property type="entry name" value="4Fe4S_Fe_S_CS"/>
</dbReference>
<reference evidence="9 10" key="1">
    <citation type="journal article" date="2017" name="Int. J. Syst. Evol. Microbiol.">
        <title>Ramlibacter monticola sp. nov., isolated from forest soil.</title>
        <authorList>
            <person name="Chaudhary D.K."/>
            <person name="Kim J."/>
        </authorList>
    </citation>
    <scope>NUCLEOTIDE SEQUENCE [LARGE SCALE GENOMIC DNA]</scope>
    <source>
        <strain evidence="9 10">KACC 19175</strain>
    </source>
</reference>
<evidence type="ECO:0000256" key="4">
    <source>
        <dbReference type="ARBA" id="ARBA00023004"/>
    </source>
</evidence>
<feature type="transmembrane region" description="Helical" evidence="6">
    <location>
        <begin position="109"/>
        <end position="131"/>
    </location>
</feature>
<feature type="transmembrane region" description="Helical" evidence="6">
    <location>
        <begin position="26"/>
        <end position="48"/>
    </location>
</feature>
<evidence type="ECO:0000256" key="5">
    <source>
        <dbReference type="ARBA" id="ARBA00023014"/>
    </source>
</evidence>
<evidence type="ECO:0000259" key="8">
    <source>
        <dbReference type="PROSITE" id="PS51379"/>
    </source>
</evidence>
<evidence type="ECO:0000259" key="7">
    <source>
        <dbReference type="PROSITE" id="PS51002"/>
    </source>
</evidence>
<keyword evidence="3" id="KW-0560">Oxidoreductase</keyword>
<dbReference type="Pfam" id="PF02662">
    <property type="entry name" value="FlpD"/>
    <property type="match status" value="1"/>
</dbReference>
<evidence type="ECO:0000313" key="9">
    <source>
        <dbReference type="EMBL" id="MBL0393995.1"/>
    </source>
</evidence>
<feature type="transmembrane region" description="Helical" evidence="6">
    <location>
        <begin position="243"/>
        <end position="273"/>
    </location>
</feature>
<dbReference type="PANTHER" id="PTHR19271">
    <property type="entry name" value="CYTOCHROME B"/>
    <property type="match status" value="1"/>
</dbReference>
<organism evidence="9 10">
    <name type="scientific">Ramlibacter monticola</name>
    <dbReference type="NCBI Taxonomy" id="1926872"/>
    <lineage>
        <taxon>Bacteria</taxon>
        <taxon>Pseudomonadati</taxon>
        <taxon>Pseudomonadota</taxon>
        <taxon>Betaproteobacteria</taxon>
        <taxon>Burkholderiales</taxon>
        <taxon>Comamonadaceae</taxon>
        <taxon>Ramlibacter</taxon>
    </lineage>
</organism>
<keyword evidence="10" id="KW-1185">Reference proteome</keyword>
<dbReference type="GO" id="GO:0051536">
    <property type="term" value="F:iron-sulfur cluster binding"/>
    <property type="evidence" value="ECO:0007669"/>
    <property type="project" value="UniProtKB-KW"/>
</dbReference>
<name>A0A936Z2T6_9BURK</name>
<dbReference type="SUPFAM" id="SSF54862">
    <property type="entry name" value="4Fe-4S ferredoxins"/>
    <property type="match status" value="1"/>
</dbReference>
<feature type="transmembrane region" description="Helical" evidence="6">
    <location>
        <begin position="169"/>
        <end position="192"/>
    </location>
</feature>
<dbReference type="Proteomes" id="UP000599109">
    <property type="component" value="Unassembled WGS sequence"/>
</dbReference>
<dbReference type="Gene3D" id="1.20.810.10">
    <property type="entry name" value="Cytochrome Bc1 Complex, Chain C"/>
    <property type="match status" value="1"/>
</dbReference>
<keyword evidence="6" id="KW-0812">Transmembrane</keyword>